<dbReference type="GO" id="GO:0016020">
    <property type="term" value="C:membrane"/>
    <property type="evidence" value="ECO:0007669"/>
    <property type="project" value="UniProtKB-SubCell"/>
</dbReference>
<dbReference type="EMBL" id="JAQQBS010000003">
    <property type="protein sequence ID" value="KAK0171348.1"/>
    <property type="molecule type" value="Genomic_DNA"/>
</dbReference>
<keyword evidence="4 6" id="KW-1133">Transmembrane helix</keyword>
<dbReference type="GO" id="GO:0005739">
    <property type="term" value="C:mitochondrion"/>
    <property type="evidence" value="ECO:0007669"/>
    <property type="project" value="TreeGrafter"/>
</dbReference>
<evidence type="ECO:0000256" key="2">
    <source>
        <dbReference type="ARBA" id="ARBA00006824"/>
    </source>
</evidence>
<evidence type="ECO:0008006" key="9">
    <source>
        <dbReference type="Google" id="ProtNLM"/>
    </source>
</evidence>
<reference evidence="7" key="2">
    <citation type="submission" date="2023-03" db="EMBL/GenBank/DDBJ databases">
        <authorList>
            <person name="Inwood S.N."/>
            <person name="Skelly J.G."/>
            <person name="Guhlin J."/>
            <person name="Harrop T.W.R."/>
            <person name="Goldson S.G."/>
            <person name="Dearden P.K."/>
        </authorList>
    </citation>
    <scope>NUCLEOTIDE SEQUENCE</scope>
    <source>
        <strain evidence="7">Irish</strain>
        <tissue evidence="7">Whole body</tissue>
    </source>
</reference>
<reference evidence="7" key="1">
    <citation type="journal article" date="2023" name="bioRxiv">
        <title>Scaffold-level genome assemblies of two parasitoid biocontrol wasps reveal the parthenogenesis mechanism and an associated novel virus.</title>
        <authorList>
            <person name="Inwood S."/>
            <person name="Skelly J."/>
            <person name="Guhlin J."/>
            <person name="Harrop T."/>
            <person name="Goldson S."/>
            <person name="Dearden P."/>
        </authorList>
    </citation>
    <scope>NUCLEOTIDE SEQUENCE</scope>
    <source>
        <strain evidence="7">Irish</strain>
        <tissue evidence="7">Whole body</tissue>
    </source>
</reference>
<dbReference type="PANTHER" id="PTHR11266">
    <property type="entry name" value="PEROXISOMAL MEMBRANE PROTEIN 2, PXMP2 MPV17"/>
    <property type="match status" value="1"/>
</dbReference>
<evidence type="ECO:0000256" key="4">
    <source>
        <dbReference type="ARBA" id="ARBA00022989"/>
    </source>
</evidence>
<feature type="transmembrane region" description="Helical" evidence="6">
    <location>
        <begin position="129"/>
        <end position="147"/>
    </location>
</feature>
<keyword evidence="3 6" id="KW-0812">Transmembrane</keyword>
<comment type="subcellular location">
    <subcellularLocation>
        <location evidence="1">Membrane</location>
        <topology evidence="1">Multi-pass membrane protein</topology>
    </subcellularLocation>
</comment>
<comment type="caution">
    <text evidence="7">The sequence shown here is derived from an EMBL/GenBank/DDBJ whole genome shotgun (WGS) entry which is preliminary data.</text>
</comment>
<accession>A0AA39FKS5</accession>
<gene>
    <name evidence="7" type="ORF">PV328_009089</name>
</gene>
<protein>
    <recommendedName>
        <fullName evidence="9">Mpv17-like protein</fullName>
    </recommendedName>
</protein>
<comment type="similarity">
    <text evidence="2 6">Belongs to the peroxisomal membrane protein PXMP2/4 family.</text>
</comment>
<dbReference type="AlphaFoldDB" id="A0AA39FKS5"/>
<feature type="transmembrane region" description="Helical" evidence="6">
    <location>
        <begin position="87"/>
        <end position="108"/>
    </location>
</feature>
<evidence type="ECO:0000313" key="8">
    <source>
        <dbReference type="Proteomes" id="UP001168990"/>
    </source>
</evidence>
<feature type="transmembrane region" description="Helical" evidence="6">
    <location>
        <begin position="54"/>
        <end position="75"/>
    </location>
</feature>
<keyword evidence="8" id="KW-1185">Reference proteome</keyword>
<evidence type="ECO:0000256" key="1">
    <source>
        <dbReference type="ARBA" id="ARBA00004141"/>
    </source>
</evidence>
<dbReference type="Proteomes" id="UP001168990">
    <property type="component" value="Unassembled WGS sequence"/>
</dbReference>
<organism evidence="7 8">
    <name type="scientific">Microctonus aethiopoides</name>
    <dbReference type="NCBI Taxonomy" id="144406"/>
    <lineage>
        <taxon>Eukaryota</taxon>
        <taxon>Metazoa</taxon>
        <taxon>Ecdysozoa</taxon>
        <taxon>Arthropoda</taxon>
        <taxon>Hexapoda</taxon>
        <taxon>Insecta</taxon>
        <taxon>Pterygota</taxon>
        <taxon>Neoptera</taxon>
        <taxon>Endopterygota</taxon>
        <taxon>Hymenoptera</taxon>
        <taxon>Apocrita</taxon>
        <taxon>Ichneumonoidea</taxon>
        <taxon>Braconidae</taxon>
        <taxon>Euphorinae</taxon>
        <taxon>Microctonus</taxon>
    </lineage>
</organism>
<evidence type="ECO:0000256" key="5">
    <source>
        <dbReference type="ARBA" id="ARBA00023136"/>
    </source>
</evidence>
<proteinExistence type="inferred from homology"/>
<name>A0AA39FKS5_9HYME</name>
<evidence type="ECO:0000313" key="7">
    <source>
        <dbReference type="EMBL" id="KAK0171348.1"/>
    </source>
</evidence>
<evidence type="ECO:0000256" key="6">
    <source>
        <dbReference type="RuleBase" id="RU363053"/>
    </source>
</evidence>
<dbReference type="PANTHER" id="PTHR11266:SF75">
    <property type="entry name" value="IP10007P-RELATED"/>
    <property type="match status" value="1"/>
</dbReference>
<feature type="transmembrane region" description="Helical" evidence="6">
    <location>
        <begin position="17"/>
        <end position="34"/>
    </location>
</feature>
<dbReference type="InterPro" id="IPR007248">
    <property type="entry name" value="Mpv17_PMP22"/>
</dbReference>
<sequence>MRIIFVRLSEFSRKYPIVRGMASYTVIWPAASLLQQRISGKKDMDYMQALRFSLYGGFFVGPTLYAWLKIASYIWPKINLRSAMTKALVEQVTYGPAAICCFFFGINLMEFKPIDECIEEVKSKFFPTYKLGVCVWPILQTINFVFIPERNRVVYVSCCSLMWTSILAYMKSLKPERIEQGVLLLKEPNIDTLSNIQNSDAQNDTTKTKV</sequence>
<keyword evidence="5 6" id="KW-0472">Membrane</keyword>
<dbReference type="Pfam" id="PF04117">
    <property type="entry name" value="Mpv17_PMP22"/>
    <property type="match status" value="1"/>
</dbReference>
<evidence type="ECO:0000256" key="3">
    <source>
        <dbReference type="ARBA" id="ARBA00022692"/>
    </source>
</evidence>